<feature type="region of interest" description="Disordered" evidence="4">
    <location>
        <begin position="395"/>
        <end position="415"/>
    </location>
</feature>
<dbReference type="PANTHER" id="PTHR45527">
    <property type="entry name" value="NONRIBOSOMAL PEPTIDE SYNTHETASE"/>
    <property type="match status" value="1"/>
</dbReference>
<dbReference type="InterPro" id="IPR020806">
    <property type="entry name" value="PKS_PP-bd"/>
</dbReference>
<evidence type="ECO:0000313" key="6">
    <source>
        <dbReference type="EMBL" id="GAA1548353.1"/>
    </source>
</evidence>
<evidence type="ECO:0000256" key="3">
    <source>
        <dbReference type="ARBA" id="ARBA00022553"/>
    </source>
</evidence>
<dbReference type="Gene3D" id="1.10.1200.10">
    <property type="entry name" value="ACP-like"/>
    <property type="match status" value="1"/>
</dbReference>
<dbReference type="InterPro" id="IPR023213">
    <property type="entry name" value="CAT-like_dom_sf"/>
</dbReference>
<comment type="caution">
    <text evidence="6">The sequence shown here is derived from an EMBL/GenBank/DDBJ whole genome shotgun (WGS) entry which is preliminary data.</text>
</comment>
<sequence length="489" mass="50839">MIQASAVQHGMRLAASGAAPTAYHMPLVVTFAHEPDAGLLAKACAAVVERHALLTVAVVERDGVTHLTRTTAPVLRVAGPDESVEEEATRPFDLGAGPLARFALLGRTLVVTAHHLVVDGLSKEVLLRDLAAFYAGEIPAPLPRTAEDELAAEAARLARDRDAAEEFWSGRWAEPLPAVVGEHVLTGRDHGAGQVHAFEPPVPDLPGLTRFETLLAAVHALLGAYGNPRVTTGVDVSTREPGAFDTVGPFATEFPVDTRPDADSPFAEFAAGVRATLRAMYPHRSVPLARAVRRLRPHAAIAPVSVSYRRVGAAPRFDGSPAAVDWLAFAGSVRGDLQLQAVDDGTTVTARLRHSAAAAPVAARFAGDLCAVLTRVAADPGTLLRDLSPAAASGASGTSVPPAAAGAPATAPAPARGGELVEPVLAIWRDVLGDPAIGPDDDLFDLGGDSLTATQIIARMRKTLGVDVDIDTFFDHPTVNGVVDAVSAS</sequence>
<dbReference type="InterPro" id="IPR036736">
    <property type="entry name" value="ACP-like_sf"/>
</dbReference>
<dbReference type="SMART" id="SM00823">
    <property type="entry name" value="PKS_PP"/>
    <property type="match status" value="1"/>
</dbReference>
<dbReference type="SUPFAM" id="SSF47336">
    <property type="entry name" value="ACP-like"/>
    <property type="match status" value="1"/>
</dbReference>
<dbReference type="RefSeq" id="WP_344508741.1">
    <property type="nucleotide sequence ID" value="NZ_BAAAQD010000020.1"/>
</dbReference>
<dbReference type="PROSITE" id="PS50075">
    <property type="entry name" value="CARRIER"/>
    <property type="match status" value="1"/>
</dbReference>
<protein>
    <recommendedName>
        <fullName evidence="5">Carrier domain-containing protein</fullName>
    </recommendedName>
</protein>
<evidence type="ECO:0000256" key="4">
    <source>
        <dbReference type="SAM" id="MobiDB-lite"/>
    </source>
</evidence>
<dbReference type="Pfam" id="PF00668">
    <property type="entry name" value="Condensation"/>
    <property type="match status" value="1"/>
</dbReference>
<organism evidence="6 7">
    <name type="scientific">Dactylosporangium maewongense</name>
    <dbReference type="NCBI Taxonomy" id="634393"/>
    <lineage>
        <taxon>Bacteria</taxon>
        <taxon>Bacillati</taxon>
        <taxon>Actinomycetota</taxon>
        <taxon>Actinomycetes</taxon>
        <taxon>Micromonosporales</taxon>
        <taxon>Micromonosporaceae</taxon>
        <taxon>Dactylosporangium</taxon>
    </lineage>
</organism>
<dbReference type="Gene3D" id="3.30.559.30">
    <property type="entry name" value="Nonribosomal peptide synthetase, condensation domain"/>
    <property type="match status" value="1"/>
</dbReference>
<dbReference type="Pfam" id="PF00550">
    <property type="entry name" value="PP-binding"/>
    <property type="match status" value="1"/>
</dbReference>
<keyword evidence="2" id="KW-0596">Phosphopantetheine</keyword>
<gene>
    <name evidence="6" type="ORF">GCM10009827_080790</name>
</gene>
<reference evidence="7" key="1">
    <citation type="journal article" date="2019" name="Int. J. Syst. Evol. Microbiol.">
        <title>The Global Catalogue of Microorganisms (GCM) 10K type strain sequencing project: providing services to taxonomists for standard genome sequencing and annotation.</title>
        <authorList>
            <consortium name="The Broad Institute Genomics Platform"/>
            <consortium name="The Broad Institute Genome Sequencing Center for Infectious Disease"/>
            <person name="Wu L."/>
            <person name="Ma J."/>
        </authorList>
    </citation>
    <scope>NUCLEOTIDE SEQUENCE [LARGE SCALE GENOMIC DNA]</scope>
    <source>
        <strain evidence="7">JCM 15933</strain>
    </source>
</reference>
<dbReference type="PANTHER" id="PTHR45527:SF1">
    <property type="entry name" value="FATTY ACID SYNTHASE"/>
    <property type="match status" value="1"/>
</dbReference>
<dbReference type="Gene3D" id="3.30.559.10">
    <property type="entry name" value="Chloramphenicol acetyltransferase-like domain"/>
    <property type="match status" value="1"/>
</dbReference>
<proteinExistence type="predicted"/>
<evidence type="ECO:0000256" key="1">
    <source>
        <dbReference type="ARBA" id="ARBA00001957"/>
    </source>
</evidence>
<name>A0ABP4MPM7_9ACTN</name>
<keyword evidence="7" id="KW-1185">Reference proteome</keyword>
<evidence type="ECO:0000256" key="2">
    <source>
        <dbReference type="ARBA" id="ARBA00022450"/>
    </source>
</evidence>
<feature type="domain" description="Carrier" evidence="5">
    <location>
        <begin position="415"/>
        <end position="489"/>
    </location>
</feature>
<comment type="cofactor">
    <cofactor evidence="1">
        <name>pantetheine 4'-phosphate</name>
        <dbReference type="ChEBI" id="CHEBI:47942"/>
    </cofactor>
</comment>
<evidence type="ECO:0000259" key="5">
    <source>
        <dbReference type="PROSITE" id="PS50075"/>
    </source>
</evidence>
<dbReference type="PROSITE" id="PS00012">
    <property type="entry name" value="PHOSPHOPANTETHEINE"/>
    <property type="match status" value="1"/>
</dbReference>
<accession>A0ABP4MPM7</accession>
<evidence type="ECO:0000313" key="7">
    <source>
        <dbReference type="Proteomes" id="UP001501470"/>
    </source>
</evidence>
<dbReference type="Proteomes" id="UP001501470">
    <property type="component" value="Unassembled WGS sequence"/>
</dbReference>
<dbReference type="InterPro" id="IPR001242">
    <property type="entry name" value="Condensation_dom"/>
</dbReference>
<dbReference type="SUPFAM" id="SSF52777">
    <property type="entry name" value="CoA-dependent acyltransferases"/>
    <property type="match status" value="2"/>
</dbReference>
<keyword evidence="3" id="KW-0597">Phosphoprotein</keyword>
<dbReference type="InterPro" id="IPR009081">
    <property type="entry name" value="PP-bd_ACP"/>
</dbReference>
<dbReference type="EMBL" id="BAAAQD010000020">
    <property type="protein sequence ID" value="GAA1548353.1"/>
    <property type="molecule type" value="Genomic_DNA"/>
</dbReference>
<dbReference type="InterPro" id="IPR006162">
    <property type="entry name" value="Ppantetheine_attach_site"/>
</dbReference>